<dbReference type="CDD" id="cd10815">
    <property type="entry name" value="GH38N_AMII_EcMngB_like"/>
    <property type="match status" value="1"/>
</dbReference>
<dbReference type="GO" id="GO:0006013">
    <property type="term" value="P:mannose metabolic process"/>
    <property type="evidence" value="ECO:0007669"/>
    <property type="project" value="InterPro"/>
</dbReference>
<dbReference type="InterPro" id="IPR000602">
    <property type="entry name" value="Glyco_hydro_38_N"/>
</dbReference>
<accession>A0AAU9D396</accession>
<evidence type="ECO:0000313" key="7">
    <source>
        <dbReference type="Proteomes" id="UP001321804"/>
    </source>
</evidence>
<reference evidence="6 7" key="1">
    <citation type="journal article" date="2023" name="Microbiol. Spectr.">
        <title>Symbiosis of Carpenter Bees with Uncharacterized Lactic Acid Bacteria Showing NAD Auxotrophy.</title>
        <authorList>
            <person name="Kawasaki S."/>
            <person name="Ozawa K."/>
            <person name="Mori T."/>
            <person name="Yamamoto A."/>
            <person name="Ito M."/>
            <person name="Ohkuma M."/>
            <person name="Sakamoto M."/>
            <person name="Matsutani M."/>
        </authorList>
    </citation>
    <scope>NUCLEOTIDE SEQUENCE [LARGE SCALE GENOMIC DNA]</scope>
    <source>
        <strain evidence="6 7">KimC2</strain>
    </source>
</reference>
<dbReference type="Pfam" id="PF17677">
    <property type="entry name" value="Glyco_hydro38C2"/>
    <property type="match status" value="1"/>
</dbReference>
<dbReference type="PANTHER" id="PTHR46017:SF2">
    <property type="entry name" value="MANNOSYLGLYCERATE HYDROLASE"/>
    <property type="match status" value="1"/>
</dbReference>
<organism evidence="6 7">
    <name type="scientific">Xylocopilactobacillus apis</name>
    <dbReference type="NCBI Taxonomy" id="2932183"/>
    <lineage>
        <taxon>Bacteria</taxon>
        <taxon>Bacillati</taxon>
        <taxon>Bacillota</taxon>
        <taxon>Bacilli</taxon>
        <taxon>Lactobacillales</taxon>
        <taxon>Lactobacillaceae</taxon>
        <taxon>Xylocopilactobacillus</taxon>
    </lineage>
</organism>
<dbReference type="KEGG" id="xak:KIMC2_15430"/>
<dbReference type="GO" id="GO:0004559">
    <property type="term" value="F:alpha-mannosidase activity"/>
    <property type="evidence" value="ECO:0007669"/>
    <property type="project" value="InterPro"/>
</dbReference>
<evidence type="ECO:0000256" key="4">
    <source>
        <dbReference type="ARBA" id="ARBA00023295"/>
    </source>
</evidence>
<dbReference type="SMART" id="SM00872">
    <property type="entry name" value="Alpha-mann_mid"/>
    <property type="match status" value="1"/>
</dbReference>
<dbReference type="GO" id="GO:0046872">
    <property type="term" value="F:metal ion binding"/>
    <property type="evidence" value="ECO:0007669"/>
    <property type="project" value="UniProtKB-KW"/>
</dbReference>
<dbReference type="Pfam" id="PF01074">
    <property type="entry name" value="Glyco_hydro_38N"/>
    <property type="match status" value="1"/>
</dbReference>
<name>A0AAU9D396_9LACO</name>
<dbReference type="InterPro" id="IPR028995">
    <property type="entry name" value="Glyco_hydro_57/38_cen_sf"/>
</dbReference>
<dbReference type="PANTHER" id="PTHR46017">
    <property type="entry name" value="ALPHA-MANNOSIDASE 2C1"/>
    <property type="match status" value="1"/>
</dbReference>
<dbReference type="Gene3D" id="2.70.98.30">
    <property type="entry name" value="Golgi alpha-mannosidase II, domain 4"/>
    <property type="match status" value="1"/>
</dbReference>
<evidence type="ECO:0000256" key="3">
    <source>
        <dbReference type="ARBA" id="ARBA00022801"/>
    </source>
</evidence>
<dbReference type="GO" id="GO:0030246">
    <property type="term" value="F:carbohydrate binding"/>
    <property type="evidence" value="ECO:0007669"/>
    <property type="project" value="InterPro"/>
</dbReference>
<dbReference type="SUPFAM" id="SSF88713">
    <property type="entry name" value="Glycoside hydrolase/deacetylase"/>
    <property type="match status" value="1"/>
</dbReference>
<dbReference type="Proteomes" id="UP001321804">
    <property type="component" value="Chromosome"/>
</dbReference>
<evidence type="ECO:0000313" key="6">
    <source>
        <dbReference type="EMBL" id="BDR56981.1"/>
    </source>
</evidence>
<keyword evidence="3" id="KW-0378">Hydrolase</keyword>
<dbReference type="GO" id="GO:0009313">
    <property type="term" value="P:oligosaccharide catabolic process"/>
    <property type="evidence" value="ECO:0007669"/>
    <property type="project" value="TreeGrafter"/>
</dbReference>
<dbReference type="NCBIfam" id="NF007331">
    <property type="entry name" value="PRK09819.1"/>
    <property type="match status" value="1"/>
</dbReference>
<sequence length="890" mass="102147">MKKTVHIFPHTHWDREWYFTTSRSKVYLMKDLHDVIENLEHNPGYDRFVLDGQASLVEDYLKWRPQDIDKVRKLVQDKKLIIGPWYTQTDQFVISGESIVRNLLSGIEISKKFGDYMNVGYVPDSFGQESSMPQIYQQFGIKDTMFWRGVSDEDVKHTEYTWRGLDGTDINVYQIPCGYYIGGIIDESKLDQIMSEEPFEGIVKRSTTSNVVFPDGFDQAPPRHDLPQVVDKLNELNQDFNFRISSIEEYIAAVKAEHPELEEISGELTNGKNMRIHKSIYSSRSDLKKLNTQLQHYLVNVVEPVLVMGEQFGIDYPKSTLDDLWKLMFENAAHDSIGSCVSDTTNEDVYLRYKQIRDVTTNLVEITLRQIAVRIKKSQDYPITLTAFNTLPITRTTVVEKEFYTPSKNFHILDSEGNEVDCSIEKIEDQTEYILGQTIQLDPSKKIYKPENVYKVTAYIFVPEVPAFGYKQLYLDPETEKTDLLTEVKSDSCLENEFYKITVNSDGSLNILDKIAGKTYENQGILVDNGDDGDSFNYSPAKKDWLIYSTDQDNSINIKKSKTVDLAKIHFDFELPKTLDDRAAQKKNTKMPVDVTVKLTKGSKVIDFKVNVDNRFVDDHRLCVDFDTKIASEFSFADVQFGTIERPVYRKEAMKLWEANKDDWNEKPITIETCQSFVALADKNSTFAVLPKGVREYEIVGDDYSTIRLTIFRTYGMMGKVDLLYRPGRASGEKVIATPNAELHDANLEFDFGVSLEGNSFNESKIAEVAKEYNTDLQLYEYSEFLNGRLIFCLEEVERDLPQTDSFLSVTGDLIVSTIKKAENRSGYILRLYNANPDKALSESIKFKNVPTRVELVDLKEDKIADLSIDNNQITIEKVEPAKVVTVYFE</sequence>
<dbReference type="InterPro" id="IPR015341">
    <property type="entry name" value="Glyco_hydro_38_cen"/>
</dbReference>
<dbReference type="EMBL" id="AP026801">
    <property type="protein sequence ID" value="BDR56981.1"/>
    <property type="molecule type" value="Genomic_DNA"/>
</dbReference>
<dbReference type="SUPFAM" id="SSF88688">
    <property type="entry name" value="Families 57/38 glycoside transferase middle domain"/>
    <property type="match status" value="1"/>
</dbReference>
<proteinExistence type="inferred from homology"/>
<dbReference type="AlphaFoldDB" id="A0AAU9D396"/>
<dbReference type="InterPro" id="IPR027291">
    <property type="entry name" value="Glyco_hydro_38_N_sf"/>
</dbReference>
<dbReference type="InterPro" id="IPR037094">
    <property type="entry name" value="Glyco_hydro_38_cen_sf"/>
</dbReference>
<dbReference type="Gene3D" id="1.20.1270.50">
    <property type="entry name" value="Glycoside hydrolase family 38, central domain"/>
    <property type="match status" value="1"/>
</dbReference>
<evidence type="ECO:0000256" key="2">
    <source>
        <dbReference type="ARBA" id="ARBA00022723"/>
    </source>
</evidence>
<dbReference type="RefSeq" id="WP_317695637.1">
    <property type="nucleotide sequence ID" value="NZ_AP026801.1"/>
</dbReference>
<evidence type="ECO:0000256" key="1">
    <source>
        <dbReference type="ARBA" id="ARBA00009792"/>
    </source>
</evidence>
<gene>
    <name evidence="6" type="ORF">KIMC2_15430</name>
</gene>
<evidence type="ECO:0000259" key="5">
    <source>
        <dbReference type="SMART" id="SM00872"/>
    </source>
</evidence>
<protein>
    <submittedName>
        <fullName evidence="6">Alpha-mannosidase</fullName>
    </submittedName>
</protein>
<dbReference type="InterPro" id="IPR011330">
    <property type="entry name" value="Glyco_hydro/deAcase_b/a-brl"/>
</dbReference>
<comment type="similarity">
    <text evidence="1">Belongs to the glycosyl hydrolase 38 family.</text>
</comment>
<dbReference type="SUPFAM" id="SSF74650">
    <property type="entry name" value="Galactose mutarotase-like"/>
    <property type="match status" value="1"/>
</dbReference>
<keyword evidence="7" id="KW-1185">Reference proteome</keyword>
<feature type="domain" description="Glycoside hydrolase family 38 central" evidence="5">
    <location>
        <begin position="275"/>
        <end position="353"/>
    </location>
</feature>
<dbReference type="InterPro" id="IPR011682">
    <property type="entry name" value="Glyco_hydro_38_C"/>
</dbReference>
<dbReference type="InterPro" id="IPR011013">
    <property type="entry name" value="Gal_mutarotase_sf_dom"/>
</dbReference>
<dbReference type="InterPro" id="IPR041147">
    <property type="entry name" value="GH38_C"/>
</dbReference>
<keyword evidence="4" id="KW-0326">Glycosidase</keyword>
<dbReference type="Pfam" id="PF07748">
    <property type="entry name" value="Glyco_hydro_38C"/>
    <property type="match status" value="1"/>
</dbReference>
<keyword evidence="2" id="KW-0479">Metal-binding</keyword>
<dbReference type="Gene3D" id="3.20.110.10">
    <property type="entry name" value="Glycoside hydrolase 38, N terminal domain"/>
    <property type="match status" value="1"/>
</dbReference>
<dbReference type="Pfam" id="PF09261">
    <property type="entry name" value="Alpha-mann_mid"/>
    <property type="match status" value="1"/>
</dbReference>